<protein>
    <submittedName>
        <fullName evidence="1">Uncharacterized protein</fullName>
    </submittedName>
</protein>
<organism evidence="1">
    <name type="scientific">marine metagenome</name>
    <dbReference type="NCBI Taxonomy" id="408172"/>
    <lineage>
        <taxon>unclassified sequences</taxon>
        <taxon>metagenomes</taxon>
        <taxon>ecological metagenomes</taxon>
    </lineage>
</organism>
<evidence type="ECO:0000313" key="1">
    <source>
        <dbReference type="EMBL" id="SVC54305.1"/>
    </source>
</evidence>
<dbReference type="EMBL" id="UINC01096976">
    <property type="protein sequence ID" value="SVC54305.1"/>
    <property type="molecule type" value="Genomic_DNA"/>
</dbReference>
<dbReference type="AlphaFoldDB" id="A0A382N1R7"/>
<feature type="non-terminal residue" evidence="1">
    <location>
        <position position="1"/>
    </location>
</feature>
<proteinExistence type="predicted"/>
<sequence length="27" mass="3059">GMERMARFMAFFVKEVSGASVARLNPR</sequence>
<gene>
    <name evidence="1" type="ORF">METZ01_LOCUS307159</name>
</gene>
<reference evidence="1" key="1">
    <citation type="submission" date="2018-05" db="EMBL/GenBank/DDBJ databases">
        <authorList>
            <person name="Lanie J.A."/>
            <person name="Ng W.-L."/>
            <person name="Kazmierczak K.M."/>
            <person name="Andrzejewski T.M."/>
            <person name="Davidsen T.M."/>
            <person name="Wayne K.J."/>
            <person name="Tettelin H."/>
            <person name="Glass J.I."/>
            <person name="Rusch D."/>
            <person name="Podicherti R."/>
            <person name="Tsui H.-C.T."/>
            <person name="Winkler M.E."/>
        </authorList>
    </citation>
    <scope>NUCLEOTIDE SEQUENCE</scope>
</reference>
<accession>A0A382N1R7</accession>
<name>A0A382N1R7_9ZZZZ</name>